<organism evidence="1 2">
    <name type="scientific">Pseudomonas fluorescens</name>
    <dbReference type="NCBI Taxonomy" id="294"/>
    <lineage>
        <taxon>Bacteria</taxon>
        <taxon>Pseudomonadati</taxon>
        <taxon>Pseudomonadota</taxon>
        <taxon>Gammaproteobacteria</taxon>
        <taxon>Pseudomonadales</taxon>
        <taxon>Pseudomonadaceae</taxon>
        <taxon>Pseudomonas</taxon>
    </lineage>
</organism>
<gene>
    <name evidence="1" type="ORF">PFLmoz3_01650</name>
</gene>
<proteinExistence type="predicted"/>
<dbReference type="PATRIC" id="fig|294.194.peg.1842"/>
<name>A0A109LJX8_PSEFL</name>
<accession>A0A109LJX8</accession>
<dbReference type="AlphaFoldDB" id="A0A109LJX8"/>
<protein>
    <submittedName>
        <fullName evidence="1">Uncharacterized protein</fullName>
    </submittedName>
</protein>
<comment type="caution">
    <text evidence="1">The sequence shown here is derived from an EMBL/GenBank/DDBJ whole genome shotgun (WGS) entry which is preliminary data.</text>
</comment>
<evidence type="ECO:0000313" key="1">
    <source>
        <dbReference type="EMBL" id="KWV88755.1"/>
    </source>
</evidence>
<dbReference type="Proteomes" id="UP000061348">
    <property type="component" value="Unassembled WGS sequence"/>
</dbReference>
<reference evidence="1 2" key="1">
    <citation type="submission" date="2015-05" db="EMBL/GenBank/DDBJ databases">
        <title>A genomic and transcriptomic approach to investigate the blue pigment phenotype in Pseudomonas fluorescens.</title>
        <authorList>
            <person name="Andreani N.A."/>
            <person name="Cardazzo B."/>
        </authorList>
    </citation>
    <scope>NUCLEOTIDE SEQUENCE [LARGE SCALE GENOMIC DNA]</scope>
    <source>
        <strain evidence="1 2">Ps_22</strain>
    </source>
</reference>
<sequence length="38" mass="4308">MFSRTVSQGIRANFWNTMAMRLVRIIFSSAGVQEAMSI</sequence>
<dbReference type="EMBL" id="LCYA01000052">
    <property type="protein sequence ID" value="KWV88755.1"/>
    <property type="molecule type" value="Genomic_DNA"/>
</dbReference>
<evidence type="ECO:0000313" key="2">
    <source>
        <dbReference type="Proteomes" id="UP000061348"/>
    </source>
</evidence>